<evidence type="ECO:0000313" key="2">
    <source>
        <dbReference type="EMBL" id="CDB45130.1"/>
    </source>
</evidence>
<dbReference type="InterPro" id="IPR013249">
    <property type="entry name" value="RNA_pol_sigma70_r4_t2"/>
</dbReference>
<dbReference type="AlphaFoldDB" id="R6I742"/>
<dbReference type="STRING" id="1262914.BN533_00268"/>
<accession>R6I742</accession>
<organism evidence="2">
    <name type="scientific">Phascolarctobacterium faecium</name>
    <dbReference type="NCBI Taxonomy" id="33025"/>
    <lineage>
        <taxon>Bacteria</taxon>
        <taxon>Bacillati</taxon>
        <taxon>Bacillota</taxon>
        <taxon>Negativicutes</taxon>
        <taxon>Acidaminococcales</taxon>
        <taxon>Acidaminococcaceae</taxon>
        <taxon>Phascolarctobacterium</taxon>
    </lineage>
</organism>
<evidence type="ECO:0000259" key="1">
    <source>
        <dbReference type="Pfam" id="PF08281"/>
    </source>
</evidence>
<dbReference type="InterPro" id="IPR013324">
    <property type="entry name" value="RNA_pol_sigma_r3/r4-like"/>
</dbReference>
<name>R6I742_9FIRM</name>
<dbReference type="InterPro" id="IPR014284">
    <property type="entry name" value="RNA_pol_sigma-70_dom"/>
</dbReference>
<dbReference type="GO" id="GO:0003677">
    <property type="term" value="F:DNA binding"/>
    <property type="evidence" value="ECO:0007669"/>
    <property type="project" value="InterPro"/>
</dbReference>
<dbReference type="Gene3D" id="1.10.10.10">
    <property type="entry name" value="Winged helix-like DNA-binding domain superfamily/Winged helix DNA-binding domain"/>
    <property type="match status" value="1"/>
</dbReference>
<dbReference type="GO" id="GO:0016987">
    <property type="term" value="F:sigma factor activity"/>
    <property type="evidence" value="ECO:0007669"/>
    <property type="project" value="InterPro"/>
</dbReference>
<comment type="caution">
    <text evidence="2">The sequence shown here is derived from an EMBL/GenBank/DDBJ whole genome shotgun (WGS) entry which is preliminary data.</text>
</comment>
<reference evidence="2" key="1">
    <citation type="submission" date="2012-11" db="EMBL/GenBank/DDBJ databases">
        <title>Dependencies among metagenomic species, viruses, plasmids and units of genetic variation.</title>
        <authorList>
            <person name="Nielsen H.B."/>
            <person name="Almeida M."/>
            <person name="Juncker A.S."/>
            <person name="Rasmussen S."/>
            <person name="Li J."/>
            <person name="Sunagawa S."/>
            <person name="Plichta D."/>
            <person name="Gautier L."/>
            <person name="Le Chatelier E."/>
            <person name="Peletier E."/>
            <person name="Bonde I."/>
            <person name="Nielsen T."/>
            <person name="Manichanh C."/>
            <person name="Arumugam M."/>
            <person name="Batto J."/>
            <person name="Santos M.B.Q.D."/>
            <person name="Blom N."/>
            <person name="Borruel N."/>
            <person name="Burgdorf K.S."/>
            <person name="Boumezbeur F."/>
            <person name="Casellas F."/>
            <person name="Dore J."/>
            <person name="Guarner F."/>
            <person name="Hansen T."/>
            <person name="Hildebrand F."/>
            <person name="Kaas R.S."/>
            <person name="Kennedy S."/>
            <person name="Kristiansen K."/>
            <person name="Kultima J.R."/>
            <person name="Leonard P."/>
            <person name="Levenez F."/>
            <person name="Lund O."/>
            <person name="Moumen B."/>
            <person name="Le Paslier D."/>
            <person name="Pons N."/>
            <person name="Pedersen O."/>
            <person name="Prifti E."/>
            <person name="Qin J."/>
            <person name="Raes J."/>
            <person name="Tap J."/>
            <person name="Tims S."/>
            <person name="Ussery D.W."/>
            <person name="Yamada T."/>
            <person name="MetaHit consortium"/>
            <person name="Renault P."/>
            <person name="Sicheritz-Ponten T."/>
            <person name="Bork P."/>
            <person name="Wang J."/>
            <person name="Brunak S."/>
            <person name="Ehrlich S.D."/>
        </authorList>
    </citation>
    <scope>NUCLEOTIDE SEQUENCE [LARGE SCALE GENOMIC DNA]</scope>
</reference>
<dbReference type="GO" id="GO:0006352">
    <property type="term" value="P:DNA-templated transcription initiation"/>
    <property type="evidence" value="ECO:0007669"/>
    <property type="project" value="InterPro"/>
</dbReference>
<gene>
    <name evidence="2" type="ORF">BN533_00268</name>
</gene>
<protein>
    <submittedName>
        <fullName evidence="2">UviA protein-Clostridium perfringens plasmid pIP404</fullName>
    </submittedName>
</protein>
<dbReference type="SUPFAM" id="SSF88659">
    <property type="entry name" value="Sigma3 and sigma4 domains of RNA polymerase sigma factors"/>
    <property type="match status" value="1"/>
</dbReference>
<dbReference type="RefSeq" id="WP_021717171.1">
    <property type="nucleotide sequence ID" value="NZ_CATWQF010000011.1"/>
</dbReference>
<dbReference type="EMBL" id="CBDS010000015">
    <property type="protein sequence ID" value="CDB45130.1"/>
    <property type="molecule type" value="Genomic_DNA"/>
</dbReference>
<sequence>MEIQELKRDLEIFFTDSENGYGLYSTERLLILAQQGDEKAKLQILFNFKGLIYKTLVNNSYYLQLSAGDILQNLSEVVLQRMAVWKPKAAAAFGNHIKYCLRTAVWSEIRRIKKHDYKELSYDAEADGGISQAEQQLDTLIYRRFGYNEKQATLRFAVKDLLDGLTEKQRYVLQAELFEGKDGTEIARLLHIKKAAVSRIRARALRHLQELLAAGRQRGERLC</sequence>
<feature type="domain" description="RNA polymerase sigma factor 70 region 4 type 2" evidence="1">
    <location>
        <begin position="157"/>
        <end position="208"/>
    </location>
</feature>
<dbReference type="Pfam" id="PF08281">
    <property type="entry name" value="Sigma70_r4_2"/>
    <property type="match status" value="1"/>
</dbReference>
<proteinExistence type="predicted"/>
<dbReference type="InterPro" id="IPR036388">
    <property type="entry name" value="WH-like_DNA-bd_sf"/>
</dbReference>
<dbReference type="HOGENOM" id="CLU_1239206_0_0_9"/>
<dbReference type="NCBIfam" id="TIGR02937">
    <property type="entry name" value="sigma70-ECF"/>
    <property type="match status" value="1"/>
</dbReference>